<evidence type="ECO:0000313" key="2">
    <source>
        <dbReference type="EMBL" id="WKA03300.1"/>
    </source>
</evidence>
<dbReference type="Pfam" id="PF02928">
    <property type="entry name" value="zf-C5HC2"/>
    <property type="match status" value="1"/>
</dbReference>
<evidence type="ECO:0000259" key="1">
    <source>
        <dbReference type="Pfam" id="PF02928"/>
    </source>
</evidence>
<feature type="domain" description="Zinc finger C5HC2-type" evidence="1">
    <location>
        <begin position="53"/>
        <end position="102"/>
    </location>
</feature>
<gene>
    <name evidence="2" type="ORF">VitviT2T_021418</name>
</gene>
<proteinExistence type="predicted"/>
<protein>
    <recommendedName>
        <fullName evidence="1">Zinc finger C5HC2-type domain-containing protein</fullName>
    </recommendedName>
</protein>
<keyword evidence="3" id="KW-1185">Reference proteome</keyword>
<dbReference type="Proteomes" id="UP001227230">
    <property type="component" value="Chromosome 14"/>
</dbReference>
<dbReference type="InterPro" id="IPR004198">
    <property type="entry name" value="Znf_C5HC2"/>
</dbReference>
<reference evidence="2 3" key="1">
    <citation type="journal article" date="2023" name="Hortic Res">
        <title>The complete reference genome for grapevine (Vitis vinifera L.) genetics and breeding.</title>
        <authorList>
            <person name="Shi X."/>
            <person name="Cao S."/>
            <person name="Wang X."/>
            <person name="Huang S."/>
            <person name="Wang Y."/>
            <person name="Liu Z."/>
            <person name="Liu W."/>
            <person name="Leng X."/>
            <person name="Peng Y."/>
            <person name="Wang N."/>
            <person name="Wang Y."/>
            <person name="Ma Z."/>
            <person name="Xu X."/>
            <person name="Zhang F."/>
            <person name="Xue H."/>
            <person name="Zhong H."/>
            <person name="Wang Y."/>
            <person name="Zhang K."/>
            <person name="Velt A."/>
            <person name="Avia K."/>
            <person name="Holtgrawe D."/>
            <person name="Grimplet J."/>
            <person name="Matus J.T."/>
            <person name="Ware D."/>
            <person name="Wu X."/>
            <person name="Wang H."/>
            <person name="Liu C."/>
            <person name="Fang Y."/>
            <person name="Rustenholz C."/>
            <person name="Cheng Z."/>
            <person name="Xiao H."/>
            <person name="Zhou Y."/>
        </authorList>
    </citation>
    <scope>NUCLEOTIDE SEQUENCE [LARGE SCALE GENOMIC DNA]</scope>
    <source>
        <strain evidence="3">cv. Pinot noir / PN40024</strain>
        <tissue evidence="2">Leaf</tissue>
    </source>
</reference>
<evidence type="ECO:0000313" key="3">
    <source>
        <dbReference type="Proteomes" id="UP001227230"/>
    </source>
</evidence>
<dbReference type="EMBL" id="CP126661">
    <property type="protein sequence ID" value="WKA03300.1"/>
    <property type="molecule type" value="Genomic_DNA"/>
</dbReference>
<accession>A0ABY9D9R6</accession>
<name>A0ABY9D9R6_VITVI</name>
<organism evidence="2 3">
    <name type="scientific">Vitis vinifera</name>
    <name type="common">Grape</name>
    <dbReference type="NCBI Taxonomy" id="29760"/>
    <lineage>
        <taxon>Eukaryota</taxon>
        <taxon>Viridiplantae</taxon>
        <taxon>Streptophyta</taxon>
        <taxon>Embryophyta</taxon>
        <taxon>Tracheophyta</taxon>
        <taxon>Spermatophyta</taxon>
        <taxon>Magnoliopsida</taxon>
        <taxon>eudicotyledons</taxon>
        <taxon>Gunneridae</taxon>
        <taxon>Pentapetalae</taxon>
        <taxon>rosids</taxon>
        <taxon>Vitales</taxon>
        <taxon>Vitaceae</taxon>
        <taxon>Viteae</taxon>
        <taxon>Vitis</taxon>
    </lineage>
</organism>
<sequence length="115" mass="12803">MNRDEVVCGKDGILARTLKARVEMKHMMREFLCVSSWALKMDTNFGAINERECTVCLFDLHPSAAGCHCSPDSYACLNHAKQLCSSLEGKLSAVYRWARLDLSLALSSCISKDDL</sequence>